<name>A0A976N0Q6_9VIRU</name>
<organism evidence="1">
    <name type="scientific">Sigmofec virus UA08Rod_7365</name>
    <dbReference type="NCBI Taxonomy" id="2929245"/>
    <lineage>
        <taxon>Viruses</taxon>
        <taxon>Monodnaviria</taxon>
        <taxon>Sangervirae</taxon>
        <taxon>Phixviricota</taxon>
        <taxon>Malgrandaviricetes</taxon>
        <taxon>Petitvirales</taxon>
        <taxon>Microviridae</taxon>
    </lineage>
</organism>
<protein>
    <submittedName>
        <fullName evidence="1">Uncharacterized protein</fullName>
    </submittedName>
</protein>
<proteinExistence type="predicted"/>
<dbReference type="EMBL" id="OM869494">
    <property type="protein sequence ID" value="UPW36471.1"/>
    <property type="molecule type" value="Genomic_DNA"/>
</dbReference>
<evidence type="ECO:0000313" key="1">
    <source>
        <dbReference type="EMBL" id="UPW36471.1"/>
    </source>
</evidence>
<reference evidence="1" key="1">
    <citation type="submission" date="2022-02" db="EMBL/GenBank/DDBJ databases">
        <title>Towards deciphering the DNA virus diversity associated with rodent species in the families Cricetidae and Heteromyidae.</title>
        <authorList>
            <person name="Lund M."/>
            <person name="Larsen B.B."/>
            <person name="Gryseels S."/>
            <person name="Kraberger S."/>
            <person name="Rowsey D.M."/>
            <person name="Steger L."/>
            <person name="Yule K.M."/>
            <person name="Upham N.S."/>
            <person name="Worobey M."/>
            <person name="Van Doorslaer K."/>
            <person name="Varsani A."/>
        </authorList>
    </citation>
    <scope>NUCLEOTIDE SEQUENCE</scope>
    <source>
        <strain evidence="1">UA08Rod_7365</strain>
    </source>
</reference>
<accession>A0A976N0Q6</accession>
<sequence length="53" mass="5801">MNKFLKAVLCILKNATIIIPLIEGVVYSVRDLVNPPIEKCDKDGKDCSASPAR</sequence>